<evidence type="ECO:0000256" key="1">
    <source>
        <dbReference type="SAM" id="MobiDB-lite"/>
    </source>
</evidence>
<feature type="region of interest" description="Disordered" evidence="1">
    <location>
        <begin position="229"/>
        <end position="265"/>
    </location>
</feature>
<comment type="caution">
    <text evidence="2">The sequence shown here is derived from an EMBL/GenBank/DDBJ whole genome shotgun (WGS) entry which is preliminary data.</text>
</comment>
<protein>
    <submittedName>
        <fullName evidence="2">Uncharacterized protein</fullName>
    </submittedName>
</protein>
<sequence>KSASTLIKTEKPLLKDPDGEDVDVHIYRLMIGSLMYLTSSRPDIMLAVCACVRFQFTSKVSHLYAVKRIFRHFITDVSYELMLFGLTKDDAANLMLLEAIIRRDLHLDDADGVEYLPNDEIFEELARMGYEKPPLKLTFYKAFFSAQWKFLIHTLVQCLSAKRTAWNEFRCSMASAVIFLDDMTTHNTRYTSPALTQKVFANMKRVGKGFLGIETPQFASMLVQPQPQAEKEVEVPISPAPPSIKSAPSPLTVQDPTPTPHATPP</sequence>
<accession>A0A699KD65</accession>
<reference evidence="2" key="1">
    <citation type="journal article" date="2019" name="Sci. Rep.">
        <title>Draft genome of Tanacetum cinerariifolium, the natural source of mosquito coil.</title>
        <authorList>
            <person name="Yamashiro T."/>
            <person name="Shiraishi A."/>
            <person name="Satake H."/>
            <person name="Nakayama K."/>
        </authorList>
    </citation>
    <scope>NUCLEOTIDE SEQUENCE</scope>
</reference>
<dbReference type="PANTHER" id="PTHR11439">
    <property type="entry name" value="GAG-POL-RELATED RETROTRANSPOSON"/>
    <property type="match status" value="1"/>
</dbReference>
<organism evidence="2">
    <name type="scientific">Tanacetum cinerariifolium</name>
    <name type="common">Dalmatian daisy</name>
    <name type="synonym">Chrysanthemum cinerariifolium</name>
    <dbReference type="NCBI Taxonomy" id="118510"/>
    <lineage>
        <taxon>Eukaryota</taxon>
        <taxon>Viridiplantae</taxon>
        <taxon>Streptophyta</taxon>
        <taxon>Embryophyta</taxon>
        <taxon>Tracheophyta</taxon>
        <taxon>Spermatophyta</taxon>
        <taxon>Magnoliopsida</taxon>
        <taxon>eudicotyledons</taxon>
        <taxon>Gunneridae</taxon>
        <taxon>Pentapetalae</taxon>
        <taxon>asterids</taxon>
        <taxon>campanulids</taxon>
        <taxon>Asterales</taxon>
        <taxon>Asteraceae</taxon>
        <taxon>Asteroideae</taxon>
        <taxon>Anthemideae</taxon>
        <taxon>Anthemidinae</taxon>
        <taxon>Tanacetum</taxon>
    </lineage>
</organism>
<name>A0A699KD65_TANCI</name>
<proteinExistence type="predicted"/>
<evidence type="ECO:0000313" key="2">
    <source>
        <dbReference type="EMBL" id="GFA87962.1"/>
    </source>
</evidence>
<feature type="non-terminal residue" evidence="2">
    <location>
        <position position="1"/>
    </location>
</feature>
<dbReference type="PANTHER" id="PTHR11439:SF483">
    <property type="entry name" value="PEPTIDE SYNTHASE GLIP-LIKE, PUTATIVE (AFU_ORTHOLOGUE AFUA_3G12920)-RELATED"/>
    <property type="match status" value="1"/>
</dbReference>
<gene>
    <name evidence="2" type="ORF">Tci_659934</name>
</gene>
<dbReference type="EMBL" id="BKCJ010506092">
    <property type="protein sequence ID" value="GFA87962.1"/>
    <property type="molecule type" value="Genomic_DNA"/>
</dbReference>
<dbReference type="AlphaFoldDB" id="A0A699KD65"/>